<dbReference type="Pfam" id="PF02803">
    <property type="entry name" value="Thiolase_C"/>
    <property type="match status" value="1"/>
</dbReference>
<protein>
    <submittedName>
        <fullName evidence="8">Thiolase family protein</fullName>
    </submittedName>
</protein>
<evidence type="ECO:0000256" key="1">
    <source>
        <dbReference type="ARBA" id="ARBA00010982"/>
    </source>
</evidence>
<dbReference type="CDD" id="cd00751">
    <property type="entry name" value="thiolase"/>
    <property type="match status" value="1"/>
</dbReference>
<evidence type="ECO:0000259" key="6">
    <source>
        <dbReference type="Pfam" id="PF00108"/>
    </source>
</evidence>
<evidence type="ECO:0000256" key="5">
    <source>
        <dbReference type="RuleBase" id="RU003557"/>
    </source>
</evidence>
<dbReference type="GO" id="GO:0003988">
    <property type="term" value="F:acetyl-CoA C-acyltransferase activity"/>
    <property type="evidence" value="ECO:0007669"/>
    <property type="project" value="UniProtKB-ARBA"/>
</dbReference>
<keyword evidence="9" id="KW-1185">Reference proteome</keyword>
<dbReference type="InterPro" id="IPR016039">
    <property type="entry name" value="Thiolase-like"/>
</dbReference>
<evidence type="ECO:0000313" key="9">
    <source>
        <dbReference type="Proteomes" id="UP000280507"/>
    </source>
</evidence>
<dbReference type="PANTHER" id="PTHR18919">
    <property type="entry name" value="ACETYL-COA C-ACYLTRANSFERASE"/>
    <property type="match status" value="1"/>
</dbReference>
<dbReference type="RefSeq" id="WP_123094610.1">
    <property type="nucleotide sequence ID" value="NZ_RIZG01000002.1"/>
</dbReference>
<keyword evidence="3 5" id="KW-0012">Acyltransferase</keyword>
<dbReference type="InterPro" id="IPR020616">
    <property type="entry name" value="Thiolase_N"/>
</dbReference>
<evidence type="ECO:0000313" key="8">
    <source>
        <dbReference type="EMBL" id="RNF52061.1"/>
    </source>
</evidence>
<dbReference type="AlphaFoldDB" id="A0A3M8Q8Q2"/>
<name>A0A3M8Q8Q2_9GAMM</name>
<keyword evidence="2 5" id="KW-0808">Transferase</keyword>
<sequence>MSIKNVEIPYGAYWSTPFTKWQGSLQHLHSMKFAAHVAKSELAKRNIDPLVFDSGVLGMTVNQYQSFNGAPWPLYDIGAVNTAGHAVNQVCATSARGLFAAASEIVCGMAKVSLLITADRCSNGPHIYYPNAKGPAGASEDQVTYNMMNDCVGGHSMMQTGENVAKRFDITREELDEVTFRRYEQYQDALKDDQAFQKRYMTLPLSVPTANFKKEETVITGDEGVFLTTLEGLQKLKPIQEGGVITFGNQTHPADGNASAILCRSEDVAFLTARPEIRIEVLGFGQARDDLAFMPAAPIEAAKRALTVAGIDIKQVSAIKTHNPFAVNDVAFAKAMGIDVMTMNNYGCSLIWGHPQGPTGMRAIIELIEELVINGGGYGLFTGCAAGDTGMAVVIKVSDRSL</sequence>
<feature type="domain" description="Thiolase C-terminal" evidence="7">
    <location>
        <begin position="281"/>
        <end position="396"/>
    </location>
</feature>
<evidence type="ECO:0000256" key="3">
    <source>
        <dbReference type="ARBA" id="ARBA00023315"/>
    </source>
</evidence>
<reference evidence="8 9" key="1">
    <citation type="journal article" date="2012" name="Int. J. Syst. Evol. Microbiol.">
        <title>Marinomonas hwangdonensis sp. nov., isolated from seawater.</title>
        <authorList>
            <person name="Jung Y.T."/>
            <person name="Oh T.K."/>
            <person name="Yoon J.H."/>
        </authorList>
    </citation>
    <scope>NUCLEOTIDE SEQUENCE [LARGE SCALE GENOMIC DNA]</scope>
    <source>
        <strain evidence="8 9">HDW-15</strain>
    </source>
</reference>
<accession>A0A3M8Q8Q2</accession>
<dbReference type="InterPro" id="IPR002155">
    <property type="entry name" value="Thiolase"/>
</dbReference>
<proteinExistence type="inferred from homology"/>
<dbReference type="Proteomes" id="UP000280507">
    <property type="component" value="Unassembled WGS sequence"/>
</dbReference>
<comment type="similarity">
    <text evidence="1 5">Belongs to the thiolase-like superfamily. Thiolase family.</text>
</comment>
<dbReference type="InterPro" id="IPR020617">
    <property type="entry name" value="Thiolase_C"/>
</dbReference>
<dbReference type="PIRSF" id="PIRSF000429">
    <property type="entry name" value="Ac-CoA_Ac_transf"/>
    <property type="match status" value="1"/>
</dbReference>
<dbReference type="SUPFAM" id="SSF53901">
    <property type="entry name" value="Thiolase-like"/>
    <property type="match status" value="2"/>
</dbReference>
<dbReference type="PANTHER" id="PTHR18919:SF107">
    <property type="entry name" value="ACETYL-COA ACETYLTRANSFERASE, CYTOSOLIC"/>
    <property type="match status" value="1"/>
</dbReference>
<organism evidence="8 9">
    <name type="scientific">Marinomonas hwangdonensis</name>
    <dbReference type="NCBI Taxonomy" id="1053647"/>
    <lineage>
        <taxon>Bacteria</taxon>
        <taxon>Pseudomonadati</taxon>
        <taxon>Pseudomonadota</taxon>
        <taxon>Gammaproteobacteria</taxon>
        <taxon>Oceanospirillales</taxon>
        <taxon>Oceanospirillaceae</taxon>
        <taxon>Marinomonas</taxon>
    </lineage>
</organism>
<dbReference type="EMBL" id="RIZG01000002">
    <property type="protein sequence ID" value="RNF52061.1"/>
    <property type="molecule type" value="Genomic_DNA"/>
</dbReference>
<feature type="active site" description="Acyl-thioester intermediate" evidence="4">
    <location>
        <position position="91"/>
    </location>
</feature>
<evidence type="ECO:0000256" key="2">
    <source>
        <dbReference type="ARBA" id="ARBA00022679"/>
    </source>
</evidence>
<dbReference type="Pfam" id="PF00108">
    <property type="entry name" value="Thiolase_N"/>
    <property type="match status" value="1"/>
</dbReference>
<evidence type="ECO:0000256" key="4">
    <source>
        <dbReference type="PIRSR" id="PIRSR000429-1"/>
    </source>
</evidence>
<evidence type="ECO:0000259" key="7">
    <source>
        <dbReference type="Pfam" id="PF02803"/>
    </source>
</evidence>
<feature type="domain" description="Thiolase N-terminal" evidence="6">
    <location>
        <begin position="16"/>
        <end position="265"/>
    </location>
</feature>
<feature type="active site" description="Proton acceptor" evidence="4">
    <location>
        <position position="384"/>
    </location>
</feature>
<dbReference type="Gene3D" id="3.40.47.10">
    <property type="match status" value="1"/>
</dbReference>
<dbReference type="OrthoDB" id="9764638at2"/>
<comment type="caution">
    <text evidence="8">The sequence shown here is derived from an EMBL/GenBank/DDBJ whole genome shotgun (WGS) entry which is preliminary data.</text>
</comment>
<gene>
    <name evidence="8" type="ORF">EBI00_03880</name>
</gene>
<feature type="active site" description="Proton acceptor" evidence="4">
    <location>
        <position position="354"/>
    </location>
</feature>